<comment type="subcellular location">
    <subcellularLocation>
        <location evidence="1">Endomembrane system</location>
        <topology evidence="1">Multi-pass membrane protein</topology>
    </subcellularLocation>
</comment>
<feature type="transmembrane region" description="Helical" evidence="6">
    <location>
        <begin position="319"/>
        <end position="338"/>
    </location>
</feature>
<dbReference type="AlphaFoldDB" id="A0A1Q5PMK5"/>
<feature type="transmembrane region" description="Helical" evidence="6">
    <location>
        <begin position="344"/>
        <end position="367"/>
    </location>
</feature>
<feature type="transmembrane region" description="Helical" evidence="6">
    <location>
        <begin position="54"/>
        <end position="73"/>
    </location>
</feature>
<dbReference type="Pfam" id="PF11700">
    <property type="entry name" value="ATG22"/>
    <property type="match status" value="1"/>
</dbReference>
<evidence type="ECO:0000256" key="3">
    <source>
        <dbReference type="ARBA" id="ARBA00022692"/>
    </source>
</evidence>
<feature type="transmembrane region" description="Helical" evidence="6">
    <location>
        <begin position="159"/>
        <end position="183"/>
    </location>
</feature>
<dbReference type="STRING" id="156892.BM477_05400"/>
<protein>
    <recommendedName>
        <fullName evidence="9">Major facilitator superfamily (MFS) profile domain-containing protein</fullName>
    </recommendedName>
</protein>
<evidence type="ECO:0000256" key="5">
    <source>
        <dbReference type="ARBA" id="ARBA00023136"/>
    </source>
</evidence>
<evidence type="ECO:0000313" key="7">
    <source>
        <dbReference type="EMBL" id="OKL48762.1"/>
    </source>
</evidence>
<gene>
    <name evidence="7" type="ORF">BM477_05400</name>
</gene>
<organism evidence="7 8">
    <name type="scientific">Boudabousia marimammalium</name>
    <dbReference type="NCBI Taxonomy" id="156892"/>
    <lineage>
        <taxon>Bacteria</taxon>
        <taxon>Bacillati</taxon>
        <taxon>Actinomycetota</taxon>
        <taxon>Actinomycetes</taxon>
        <taxon>Actinomycetales</taxon>
        <taxon>Actinomycetaceae</taxon>
        <taxon>Boudabousia</taxon>
    </lineage>
</organism>
<keyword evidence="5 6" id="KW-0472">Membrane</keyword>
<feature type="transmembrane region" description="Helical" evidence="6">
    <location>
        <begin position="85"/>
        <end position="104"/>
    </location>
</feature>
<feature type="transmembrane region" description="Helical" evidence="6">
    <location>
        <begin position="195"/>
        <end position="215"/>
    </location>
</feature>
<dbReference type="PANTHER" id="PTHR23519:SF1">
    <property type="entry name" value="AUTOPHAGY-RELATED PROTEIN 22"/>
    <property type="match status" value="1"/>
</dbReference>
<evidence type="ECO:0000313" key="8">
    <source>
        <dbReference type="Proteomes" id="UP000186465"/>
    </source>
</evidence>
<dbReference type="EMBL" id="MPDM01000005">
    <property type="protein sequence ID" value="OKL48762.1"/>
    <property type="molecule type" value="Genomic_DNA"/>
</dbReference>
<evidence type="ECO:0000256" key="6">
    <source>
        <dbReference type="SAM" id="Phobius"/>
    </source>
</evidence>
<feature type="transmembrane region" description="Helical" evidence="6">
    <location>
        <begin position="415"/>
        <end position="435"/>
    </location>
</feature>
<accession>A0A1Q5PMK5</accession>
<keyword evidence="3 6" id="KW-0812">Transmembrane</keyword>
<name>A0A1Q5PMK5_9ACTO</name>
<dbReference type="PANTHER" id="PTHR23519">
    <property type="entry name" value="AUTOPHAGY-RELATED PROTEIN 22"/>
    <property type="match status" value="1"/>
</dbReference>
<feature type="transmembrane region" description="Helical" evidence="6">
    <location>
        <begin position="12"/>
        <end position="34"/>
    </location>
</feature>
<keyword evidence="4 6" id="KW-1133">Transmembrane helix</keyword>
<feature type="transmembrane region" description="Helical" evidence="6">
    <location>
        <begin position="289"/>
        <end position="307"/>
    </location>
</feature>
<comment type="caution">
    <text evidence="7">The sequence shown here is derived from an EMBL/GenBank/DDBJ whole genome shotgun (WGS) entry which is preliminary data.</text>
</comment>
<feature type="transmembrane region" description="Helical" evidence="6">
    <location>
        <begin position="116"/>
        <end position="138"/>
    </location>
</feature>
<dbReference type="Gene3D" id="1.20.1250.20">
    <property type="entry name" value="MFS general substrate transporter like domains"/>
    <property type="match status" value="2"/>
</dbReference>
<feature type="transmembrane region" description="Helical" evidence="6">
    <location>
        <begin position="254"/>
        <end position="277"/>
    </location>
</feature>
<sequence>MSLWKTVTRWPVLAWASWDFGSAAFNAVCTTFVFSTFLTTDGLFTDTGTAQSHLSNGMALAGVVIALLAPIAGQRADRRGRGTRSLGIFTFLGIACMVAMYWVYPESPMGAMNALWFGIILLGLGNIFFEFASVNYNAMLNRISTSKNRGTISGFGWGSGYFGGIILLALLLVAFLGSGMHWFGVTDVNHMNIRVSILTSALWFTVFALPVLFTIRGVKPNENITGQGRESFFDSYKMLWGTIKDLFRNAPQTLLFMAASAVFRDGVAGIFIFGAIIGKAVFGFDTTQIMIFAIASNVIAGVATYLFGWVEDYIGPKRVIIISLVAMIICGTLVFILHNGGQRVFWIVGLALTAFVGPVQSASRSFLGRVIPPGREGEVFGLYATTGRAVSFLAPAMYSFSLYVGYLIVGKAAGYEYWGILGIVWILLVGLLLLLPVKPVKQHKNYQH</sequence>
<evidence type="ECO:0008006" key="9">
    <source>
        <dbReference type="Google" id="ProtNLM"/>
    </source>
</evidence>
<dbReference type="InterPro" id="IPR050495">
    <property type="entry name" value="ATG22/LtaA_families"/>
</dbReference>
<evidence type="ECO:0000256" key="4">
    <source>
        <dbReference type="ARBA" id="ARBA00022989"/>
    </source>
</evidence>
<dbReference type="InterPro" id="IPR024671">
    <property type="entry name" value="Atg22-like"/>
</dbReference>
<keyword evidence="2" id="KW-0813">Transport</keyword>
<evidence type="ECO:0000256" key="2">
    <source>
        <dbReference type="ARBA" id="ARBA00022448"/>
    </source>
</evidence>
<proteinExistence type="predicted"/>
<dbReference type="SUPFAM" id="SSF103473">
    <property type="entry name" value="MFS general substrate transporter"/>
    <property type="match status" value="1"/>
</dbReference>
<dbReference type="InterPro" id="IPR036259">
    <property type="entry name" value="MFS_trans_sf"/>
</dbReference>
<evidence type="ECO:0000256" key="1">
    <source>
        <dbReference type="ARBA" id="ARBA00004127"/>
    </source>
</evidence>
<feature type="transmembrane region" description="Helical" evidence="6">
    <location>
        <begin position="388"/>
        <end position="409"/>
    </location>
</feature>
<reference evidence="8" key="1">
    <citation type="submission" date="2016-11" db="EMBL/GenBank/DDBJ databases">
        <title>Actinomyces gypaetusis sp. nov. isolated from Gypaetus barbatus in Qinghai Tibet Plateau China.</title>
        <authorList>
            <person name="Meng X."/>
        </authorList>
    </citation>
    <scope>NUCLEOTIDE SEQUENCE [LARGE SCALE GENOMIC DNA]</scope>
    <source>
        <strain evidence="8">DSM 15383</strain>
    </source>
</reference>
<dbReference type="Proteomes" id="UP000186465">
    <property type="component" value="Unassembled WGS sequence"/>
</dbReference>
<dbReference type="GO" id="GO:0012505">
    <property type="term" value="C:endomembrane system"/>
    <property type="evidence" value="ECO:0007669"/>
    <property type="project" value="UniProtKB-SubCell"/>
</dbReference>
<keyword evidence="8" id="KW-1185">Reference proteome</keyword>